<name>A0A8J2YX30_9PROT</name>
<reference evidence="2" key="2">
    <citation type="submission" date="2020-09" db="EMBL/GenBank/DDBJ databases">
        <authorList>
            <person name="Sun Q."/>
            <person name="Zhou Y."/>
        </authorList>
    </citation>
    <scope>NUCLEOTIDE SEQUENCE</scope>
    <source>
        <strain evidence="2">CGMCC 1.15725</strain>
    </source>
</reference>
<organism evidence="2 3">
    <name type="scientific">Aliidongia dinghuensis</name>
    <dbReference type="NCBI Taxonomy" id="1867774"/>
    <lineage>
        <taxon>Bacteria</taxon>
        <taxon>Pseudomonadati</taxon>
        <taxon>Pseudomonadota</taxon>
        <taxon>Alphaproteobacteria</taxon>
        <taxon>Rhodospirillales</taxon>
        <taxon>Dongiaceae</taxon>
        <taxon>Aliidongia</taxon>
    </lineage>
</organism>
<evidence type="ECO:0008006" key="4">
    <source>
        <dbReference type="Google" id="ProtNLM"/>
    </source>
</evidence>
<keyword evidence="1" id="KW-0732">Signal</keyword>
<dbReference type="PROSITE" id="PS51257">
    <property type="entry name" value="PROKAR_LIPOPROTEIN"/>
    <property type="match status" value="1"/>
</dbReference>
<evidence type="ECO:0000313" key="3">
    <source>
        <dbReference type="Proteomes" id="UP000646365"/>
    </source>
</evidence>
<proteinExistence type="predicted"/>
<keyword evidence="3" id="KW-1185">Reference proteome</keyword>
<evidence type="ECO:0000313" key="2">
    <source>
        <dbReference type="EMBL" id="GGF34559.1"/>
    </source>
</evidence>
<accession>A0A8J2YX30</accession>
<dbReference type="AlphaFoldDB" id="A0A8J2YX30"/>
<evidence type="ECO:0000256" key="1">
    <source>
        <dbReference type="SAM" id="SignalP"/>
    </source>
</evidence>
<protein>
    <recommendedName>
        <fullName evidence="4">C-type lysozyme inhibitor domain-containing protein</fullName>
    </recommendedName>
</protein>
<gene>
    <name evidence="2" type="ORF">GCM10011611_46000</name>
</gene>
<feature type="signal peptide" evidence="1">
    <location>
        <begin position="1"/>
        <end position="23"/>
    </location>
</feature>
<dbReference type="Proteomes" id="UP000646365">
    <property type="component" value="Unassembled WGS sequence"/>
</dbReference>
<dbReference type="RefSeq" id="WP_189050185.1">
    <property type="nucleotide sequence ID" value="NZ_BMJQ01000013.1"/>
</dbReference>
<reference evidence="2" key="1">
    <citation type="journal article" date="2014" name="Int. J. Syst. Evol. Microbiol.">
        <title>Complete genome sequence of Corynebacterium casei LMG S-19264T (=DSM 44701T), isolated from a smear-ripened cheese.</title>
        <authorList>
            <consortium name="US DOE Joint Genome Institute (JGI-PGF)"/>
            <person name="Walter F."/>
            <person name="Albersmeier A."/>
            <person name="Kalinowski J."/>
            <person name="Ruckert C."/>
        </authorList>
    </citation>
    <scope>NUCLEOTIDE SEQUENCE</scope>
    <source>
        <strain evidence="2">CGMCC 1.15725</strain>
    </source>
</reference>
<sequence>MSRLASTAPLGLGILLLAGCAQQATSQPIPAEPRTYVCKPTEGRGAEQHVTVRADEAGTGVLLSIGTKGEGHTLATVTGSNGQVYADAVYAWRPDGAAGVLTDIKNIRTYNCAGDGGPAK</sequence>
<feature type="chain" id="PRO_5035289815" description="C-type lysozyme inhibitor domain-containing protein" evidence="1">
    <location>
        <begin position="24"/>
        <end position="120"/>
    </location>
</feature>
<comment type="caution">
    <text evidence="2">The sequence shown here is derived from an EMBL/GenBank/DDBJ whole genome shotgun (WGS) entry which is preliminary data.</text>
</comment>
<dbReference type="EMBL" id="BMJQ01000013">
    <property type="protein sequence ID" value="GGF34559.1"/>
    <property type="molecule type" value="Genomic_DNA"/>
</dbReference>